<evidence type="ECO:0000313" key="2">
    <source>
        <dbReference type="Proteomes" id="UP000297407"/>
    </source>
</evidence>
<reference evidence="1 2" key="1">
    <citation type="submission" date="2019-04" db="EMBL/GenBank/DDBJ databases">
        <title>Flavobacterium sp. strain DS2-A Genome sequencing and assembly.</title>
        <authorList>
            <person name="Kim I."/>
        </authorList>
    </citation>
    <scope>NUCLEOTIDE SEQUENCE [LARGE SCALE GENOMIC DNA]</scope>
    <source>
        <strain evidence="1 2">DS2-A</strain>
    </source>
</reference>
<comment type="caution">
    <text evidence="1">The sequence shown here is derived from an EMBL/GenBank/DDBJ whole genome shotgun (WGS) entry which is preliminary data.</text>
</comment>
<dbReference type="Proteomes" id="UP000297407">
    <property type="component" value="Unassembled WGS sequence"/>
</dbReference>
<accession>A0A4Z0LCP4</accession>
<dbReference type="EMBL" id="SRLH01000001">
    <property type="protein sequence ID" value="TGD59635.1"/>
    <property type="molecule type" value="Genomic_DNA"/>
</dbReference>
<dbReference type="OrthoDB" id="1100725at2"/>
<protein>
    <submittedName>
        <fullName evidence="1">Uncharacterized protein</fullName>
    </submittedName>
</protein>
<evidence type="ECO:0000313" key="1">
    <source>
        <dbReference type="EMBL" id="TGD59635.1"/>
    </source>
</evidence>
<organism evidence="1 2">
    <name type="scientific">Flavobacterium humi</name>
    <dbReference type="NCBI Taxonomy" id="2562683"/>
    <lineage>
        <taxon>Bacteria</taxon>
        <taxon>Pseudomonadati</taxon>
        <taxon>Bacteroidota</taxon>
        <taxon>Flavobacteriia</taxon>
        <taxon>Flavobacteriales</taxon>
        <taxon>Flavobacteriaceae</taxon>
        <taxon>Flavobacterium</taxon>
    </lineage>
</organism>
<dbReference type="AlphaFoldDB" id="A0A4Z0LCP4"/>
<proteinExistence type="predicted"/>
<dbReference type="RefSeq" id="WP_135524842.1">
    <property type="nucleotide sequence ID" value="NZ_SRLH01000001.1"/>
</dbReference>
<gene>
    <name evidence="1" type="ORF">E4635_01505</name>
</gene>
<keyword evidence="2" id="KW-1185">Reference proteome</keyword>
<sequence>MKKKLEAELISIAHRILQLKHKEDVRELHHEAQKLYEKLSVLLFVEENFSDLKPTIGLPEIEKKLEKAFDFDEKIIVAEITEKEDHELVVEPKTETAPEVPKEEPKKTEEIVETIEKEVVAETPQTVAETPIIEIPKPDKKQISIDEILGGVTADPIFDRVSDLKKQEDAKISKEIAKIIDDKIEEKPASEVHVETVFSDVHDGKEVIFEKPAPEIQVETVFVDVTEGKDIVFEKADPKPATNLNDKLNKGINIGLNDRIAFEKNLFGGSSEDFNRVVSQLSTFDTFEDARNFIDELVKPDYNNWKGKDEFAERFMEFVENKFL</sequence>
<name>A0A4Z0LCP4_9FLAO</name>